<name>A0A916JPN1_9FLAO</name>
<dbReference type="GO" id="GO:0008999">
    <property type="term" value="F:protein-N-terminal-alanine acetyltransferase activity"/>
    <property type="evidence" value="ECO:0007669"/>
    <property type="project" value="TreeGrafter"/>
</dbReference>
<dbReference type="KEGG" id="ptan:CRYO30217_02832"/>
<evidence type="ECO:0000313" key="2">
    <source>
        <dbReference type="EMBL" id="CAG5085667.1"/>
    </source>
</evidence>
<dbReference type="CDD" id="cd04301">
    <property type="entry name" value="NAT_SF"/>
    <property type="match status" value="1"/>
</dbReference>
<dbReference type="PANTHER" id="PTHR43792">
    <property type="entry name" value="GNAT FAMILY, PUTATIVE (AFU_ORTHOLOGUE AFUA_3G00765)-RELATED-RELATED"/>
    <property type="match status" value="1"/>
</dbReference>
<evidence type="ECO:0000259" key="1">
    <source>
        <dbReference type="PROSITE" id="PS51186"/>
    </source>
</evidence>
<dbReference type="InterPro" id="IPR016181">
    <property type="entry name" value="Acyl_CoA_acyltransferase"/>
</dbReference>
<dbReference type="InterPro" id="IPR000182">
    <property type="entry name" value="GNAT_dom"/>
</dbReference>
<dbReference type="GO" id="GO:0005737">
    <property type="term" value="C:cytoplasm"/>
    <property type="evidence" value="ECO:0007669"/>
    <property type="project" value="TreeGrafter"/>
</dbReference>
<protein>
    <recommendedName>
        <fullName evidence="1">N-acetyltransferase domain-containing protein</fullName>
    </recommendedName>
</protein>
<dbReference type="PANTHER" id="PTHR43792:SF9">
    <property type="entry name" value="RIBOSOMAL-PROTEIN-ALANINE ACETYLTRANSFERASE"/>
    <property type="match status" value="1"/>
</dbReference>
<dbReference type="PROSITE" id="PS51186">
    <property type="entry name" value="GNAT"/>
    <property type="match status" value="1"/>
</dbReference>
<gene>
    <name evidence="2" type="ORF">CRYO30217_02832</name>
</gene>
<reference evidence="2" key="1">
    <citation type="submission" date="2021-04" db="EMBL/GenBank/DDBJ databases">
        <authorList>
            <person name="Rodrigo-Torres L."/>
            <person name="Arahal R. D."/>
            <person name="Lucena T."/>
        </authorList>
    </citation>
    <scope>NUCLEOTIDE SEQUENCE</scope>
    <source>
        <strain evidence="2">AS29M-1</strain>
    </source>
</reference>
<evidence type="ECO:0000313" key="3">
    <source>
        <dbReference type="Proteomes" id="UP000683507"/>
    </source>
</evidence>
<sequence>MEFQFIYTDRLKLRLVDQQVMDKVFAAYSHEELISFFGEVIAEKEIERYHGGTSMYNRTFLYFQMILKDSNELIGWCGFHTWYTNHSRAEIGYMIFDEKNMDHGYMSEAMSAVIEYGFHEMELHRIEAMIGKYNRPSLRLMNKFHFEEEGCLREHYFTGGVYEDSLVFGLIKPQK</sequence>
<dbReference type="InterPro" id="IPR051531">
    <property type="entry name" value="N-acetyltransferase"/>
</dbReference>
<proteinExistence type="predicted"/>
<dbReference type="RefSeq" id="WP_258543034.1">
    <property type="nucleotide sequence ID" value="NZ_OU015584.1"/>
</dbReference>
<keyword evidence="3" id="KW-1185">Reference proteome</keyword>
<dbReference type="EMBL" id="OU015584">
    <property type="protein sequence ID" value="CAG5085667.1"/>
    <property type="molecule type" value="Genomic_DNA"/>
</dbReference>
<organism evidence="2 3">
    <name type="scientific">Parvicella tangerina</name>
    <dbReference type="NCBI Taxonomy" id="2829795"/>
    <lineage>
        <taxon>Bacteria</taxon>
        <taxon>Pseudomonadati</taxon>
        <taxon>Bacteroidota</taxon>
        <taxon>Flavobacteriia</taxon>
        <taxon>Flavobacteriales</taxon>
        <taxon>Parvicellaceae</taxon>
        <taxon>Parvicella</taxon>
    </lineage>
</organism>
<dbReference type="AlphaFoldDB" id="A0A916JPN1"/>
<dbReference type="Proteomes" id="UP000683507">
    <property type="component" value="Chromosome"/>
</dbReference>
<dbReference type="Gene3D" id="3.40.630.30">
    <property type="match status" value="1"/>
</dbReference>
<feature type="domain" description="N-acetyltransferase" evidence="1">
    <location>
        <begin position="11"/>
        <end position="167"/>
    </location>
</feature>
<dbReference type="Pfam" id="PF13302">
    <property type="entry name" value="Acetyltransf_3"/>
    <property type="match status" value="1"/>
</dbReference>
<accession>A0A916JPN1</accession>
<dbReference type="SUPFAM" id="SSF55729">
    <property type="entry name" value="Acyl-CoA N-acyltransferases (Nat)"/>
    <property type="match status" value="1"/>
</dbReference>